<dbReference type="GO" id="GO:0006694">
    <property type="term" value="P:steroid biosynthetic process"/>
    <property type="evidence" value="ECO:0007669"/>
    <property type="project" value="InterPro"/>
</dbReference>
<dbReference type="InterPro" id="IPR002225">
    <property type="entry name" value="3Beta_OHSteriod_DH/Estase"/>
</dbReference>
<dbReference type="Proteomes" id="UP000256328">
    <property type="component" value="Unassembled WGS sequence"/>
</dbReference>
<dbReference type="SUPFAM" id="SSF51735">
    <property type="entry name" value="NAD(P)-binding Rossmann-fold domains"/>
    <property type="match status" value="1"/>
</dbReference>
<dbReference type="AlphaFoldDB" id="A0A3D8SQ86"/>
<dbReference type="PANTHER" id="PTHR10366">
    <property type="entry name" value="NAD DEPENDENT EPIMERASE/DEHYDRATASE"/>
    <property type="match status" value="1"/>
</dbReference>
<dbReference type="InterPro" id="IPR036291">
    <property type="entry name" value="NAD(P)-bd_dom_sf"/>
</dbReference>
<dbReference type="PANTHER" id="PTHR10366:SF562">
    <property type="entry name" value="ALDEHYDE REDUCTASE II (AFU_ORTHOLOGUE AFUA_1G11360)"/>
    <property type="match status" value="1"/>
</dbReference>
<reference evidence="4 5" key="1">
    <citation type="journal article" date="2018" name="IMA Fungus">
        <title>IMA Genome-F 9: Draft genome sequence of Annulohypoxylon stygium, Aspergillus mulundensis, Berkeleyomyces basicola (syn. Thielaviopsis basicola), Ceratocystis smalleyi, two Cercospora beticola strains, Coleophoma cylindrospora, Fusarium fracticaudum, Phialophora cf. hyalina, and Morchella septimelata.</title>
        <authorList>
            <person name="Wingfield B.D."/>
            <person name="Bills G.F."/>
            <person name="Dong Y."/>
            <person name="Huang W."/>
            <person name="Nel W.J."/>
            <person name="Swalarsk-Parry B.S."/>
            <person name="Vaghefi N."/>
            <person name="Wilken P.M."/>
            <person name="An Z."/>
            <person name="de Beer Z.W."/>
            <person name="De Vos L."/>
            <person name="Chen L."/>
            <person name="Duong T.A."/>
            <person name="Gao Y."/>
            <person name="Hammerbacher A."/>
            <person name="Kikkert J.R."/>
            <person name="Li Y."/>
            <person name="Li H."/>
            <person name="Li K."/>
            <person name="Li Q."/>
            <person name="Liu X."/>
            <person name="Ma X."/>
            <person name="Naidoo K."/>
            <person name="Pethybridge S.J."/>
            <person name="Sun J."/>
            <person name="Steenkamp E.T."/>
            <person name="van der Nest M.A."/>
            <person name="van Wyk S."/>
            <person name="Wingfield M.J."/>
            <person name="Xiong C."/>
            <person name="Yue Q."/>
            <person name="Zhang X."/>
        </authorList>
    </citation>
    <scope>NUCLEOTIDE SEQUENCE [LARGE SCALE GENOMIC DNA]</scope>
    <source>
        <strain evidence="4 5">BP5796</strain>
    </source>
</reference>
<evidence type="ECO:0000256" key="1">
    <source>
        <dbReference type="ARBA" id="ARBA00023002"/>
    </source>
</evidence>
<feature type="domain" description="3-beta hydroxysteroid dehydrogenase/isomerase" evidence="3">
    <location>
        <begin position="15"/>
        <end position="214"/>
    </location>
</feature>
<comment type="caution">
    <text evidence="4">The sequence shown here is derived from an EMBL/GenBank/DDBJ whole genome shotgun (WGS) entry which is preliminary data.</text>
</comment>
<dbReference type="InterPro" id="IPR050425">
    <property type="entry name" value="NAD(P)_dehydrat-like"/>
</dbReference>
<protein>
    <recommendedName>
        <fullName evidence="3">3-beta hydroxysteroid dehydrogenase/isomerase domain-containing protein</fullName>
    </recommendedName>
</protein>
<accession>A0A3D8SQ86</accession>
<dbReference type="Gene3D" id="3.40.50.720">
    <property type="entry name" value="NAD(P)-binding Rossmann-like Domain"/>
    <property type="match status" value="1"/>
</dbReference>
<gene>
    <name evidence="4" type="ORF">BP5796_03652</name>
</gene>
<name>A0A3D8SQ86_9HELO</name>
<sequence>MSDPKTAIPKGSWVLVTGATGFVASHTIKLFLERGFKVRGTVRDVRSAAWLTEDIFKSFADRGDLELAHVPDLGAKHAFDEAIKGVSAIAHIASILSFSDNPNEVIKPVADCVKWILEAASNEPSVKSFVYTSSIAAAVDLTPGVTVHAGPDAWNDKAVELAWAPPPHPPDYWHWVYQASKVEAEKSVWAFVEKNKPHFAVNVISPATIIGEALTKKHVESPYPWIKNLYDGKEEIRALFQAIIHVDVKDVALLHVAVVLDTECDGARLQAWAEYCNMNDILDILRRLRPQKRFMDNFPNQTMLTITADYDQQLALLKKWGGKDEWTSLEQTVADELKSITKWYPEY</sequence>
<dbReference type="OrthoDB" id="2735536at2759"/>
<dbReference type="GO" id="GO:0016616">
    <property type="term" value="F:oxidoreductase activity, acting on the CH-OH group of donors, NAD or NADP as acceptor"/>
    <property type="evidence" value="ECO:0007669"/>
    <property type="project" value="InterPro"/>
</dbReference>
<keyword evidence="5" id="KW-1185">Reference proteome</keyword>
<evidence type="ECO:0000313" key="5">
    <source>
        <dbReference type="Proteomes" id="UP000256328"/>
    </source>
</evidence>
<dbReference type="EMBL" id="PDLN01000004">
    <property type="protein sequence ID" value="RDW87958.1"/>
    <property type="molecule type" value="Genomic_DNA"/>
</dbReference>
<proteinExistence type="inferred from homology"/>
<evidence type="ECO:0000256" key="2">
    <source>
        <dbReference type="ARBA" id="ARBA00023445"/>
    </source>
</evidence>
<evidence type="ECO:0000313" key="4">
    <source>
        <dbReference type="EMBL" id="RDW87958.1"/>
    </source>
</evidence>
<comment type="similarity">
    <text evidence="2">Belongs to the NAD(P)-dependent epimerase/dehydratase family. Dihydroflavonol-4-reductase subfamily.</text>
</comment>
<organism evidence="4 5">
    <name type="scientific">Coleophoma crateriformis</name>
    <dbReference type="NCBI Taxonomy" id="565419"/>
    <lineage>
        <taxon>Eukaryota</taxon>
        <taxon>Fungi</taxon>
        <taxon>Dikarya</taxon>
        <taxon>Ascomycota</taxon>
        <taxon>Pezizomycotina</taxon>
        <taxon>Leotiomycetes</taxon>
        <taxon>Helotiales</taxon>
        <taxon>Dermateaceae</taxon>
        <taxon>Coleophoma</taxon>
    </lineage>
</organism>
<keyword evidence="1" id="KW-0560">Oxidoreductase</keyword>
<dbReference type="Pfam" id="PF01073">
    <property type="entry name" value="3Beta_HSD"/>
    <property type="match status" value="1"/>
</dbReference>
<evidence type="ECO:0000259" key="3">
    <source>
        <dbReference type="Pfam" id="PF01073"/>
    </source>
</evidence>